<dbReference type="PANTHER" id="PTHR43255">
    <property type="entry name" value="IRON-SULFUR-BINDING OXIDOREDUCTASE FADF-RELATED-RELATED"/>
    <property type="match status" value="1"/>
</dbReference>
<keyword evidence="6" id="KW-1133">Transmembrane helix</keyword>
<keyword evidence="5" id="KW-0411">Iron-sulfur</keyword>
<feature type="transmembrane region" description="Helical" evidence="6">
    <location>
        <begin position="71"/>
        <end position="95"/>
    </location>
</feature>
<dbReference type="PROSITE" id="PS51379">
    <property type="entry name" value="4FE4S_FER_2"/>
    <property type="match status" value="2"/>
</dbReference>
<reference evidence="9" key="1">
    <citation type="journal article" date="2019" name="Int. J. Syst. Evol. Microbiol.">
        <title>The Global Catalogue of Microorganisms (GCM) 10K type strain sequencing project: providing services to taxonomists for standard genome sequencing and annotation.</title>
        <authorList>
            <consortium name="The Broad Institute Genomics Platform"/>
            <consortium name="The Broad Institute Genome Sequencing Center for Infectious Disease"/>
            <person name="Wu L."/>
            <person name="Ma J."/>
        </authorList>
    </citation>
    <scope>NUCLEOTIDE SEQUENCE [LARGE SCALE GENOMIC DNA]</scope>
    <source>
        <strain evidence="9">CCUG 57263</strain>
    </source>
</reference>
<dbReference type="Proteomes" id="UP001597120">
    <property type="component" value="Unassembled WGS sequence"/>
</dbReference>
<evidence type="ECO:0000256" key="3">
    <source>
        <dbReference type="ARBA" id="ARBA00023002"/>
    </source>
</evidence>
<feature type="domain" description="4Fe-4S ferredoxin-type" evidence="7">
    <location>
        <begin position="268"/>
        <end position="298"/>
    </location>
</feature>
<dbReference type="PANTHER" id="PTHR43255:SF1">
    <property type="entry name" value="IRON-SULFUR-BINDING OXIDOREDUCTASE FADF-RELATED"/>
    <property type="match status" value="1"/>
</dbReference>
<evidence type="ECO:0000259" key="7">
    <source>
        <dbReference type="PROSITE" id="PS51379"/>
    </source>
</evidence>
<dbReference type="InterPro" id="IPR036197">
    <property type="entry name" value="NarG-like_sf"/>
</dbReference>
<organism evidence="8 9">
    <name type="scientific">Paenibacillus residui</name>
    <dbReference type="NCBI Taxonomy" id="629724"/>
    <lineage>
        <taxon>Bacteria</taxon>
        <taxon>Bacillati</taxon>
        <taxon>Bacillota</taxon>
        <taxon>Bacilli</taxon>
        <taxon>Bacillales</taxon>
        <taxon>Paenibacillaceae</taxon>
        <taxon>Paenibacillus</taxon>
    </lineage>
</organism>
<comment type="caution">
    <text evidence="8">The sequence shown here is derived from an EMBL/GenBank/DDBJ whole genome shotgun (WGS) entry which is preliminary data.</text>
</comment>
<dbReference type="InterPro" id="IPR004017">
    <property type="entry name" value="Cys_rich_dom"/>
</dbReference>
<gene>
    <name evidence="8" type="ORF">ACFQ03_04290</name>
</gene>
<keyword evidence="9" id="KW-1185">Reference proteome</keyword>
<evidence type="ECO:0000313" key="9">
    <source>
        <dbReference type="Proteomes" id="UP001597120"/>
    </source>
</evidence>
<name>A0ABW3D4K7_9BACL</name>
<feature type="domain" description="4Fe-4S ferredoxin-type" evidence="7">
    <location>
        <begin position="375"/>
        <end position="408"/>
    </location>
</feature>
<keyword evidence="1" id="KW-0004">4Fe-4S</keyword>
<evidence type="ECO:0000256" key="5">
    <source>
        <dbReference type="ARBA" id="ARBA00023014"/>
    </source>
</evidence>
<dbReference type="InterPro" id="IPR051460">
    <property type="entry name" value="HdrC_iron-sulfur_subunit"/>
</dbReference>
<feature type="transmembrane region" description="Helical" evidence="6">
    <location>
        <begin position="107"/>
        <end position="130"/>
    </location>
</feature>
<dbReference type="SUPFAM" id="SSF103501">
    <property type="entry name" value="Respiratory nitrate reductase 1 gamma chain"/>
    <property type="match status" value="1"/>
</dbReference>
<evidence type="ECO:0000313" key="8">
    <source>
        <dbReference type="EMBL" id="MFD0868357.1"/>
    </source>
</evidence>
<keyword evidence="6" id="KW-0472">Membrane</keyword>
<protein>
    <submittedName>
        <fullName evidence="8">Heterodisulfide reductase-related iron-sulfur binding cluster</fullName>
    </submittedName>
</protein>
<proteinExistence type="predicted"/>
<dbReference type="InterPro" id="IPR017900">
    <property type="entry name" value="4Fe4S_Fe_S_CS"/>
</dbReference>
<dbReference type="RefSeq" id="WP_379286455.1">
    <property type="nucleotide sequence ID" value="NZ_JBHTIU010000012.1"/>
</dbReference>
<evidence type="ECO:0000256" key="1">
    <source>
        <dbReference type="ARBA" id="ARBA00022485"/>
    </source>
</evidence>
<keyword evidence="6" id="KW-0812">Transmembrane</keyword>
<keyword evidence="3" id="KW-0560">Oxidoreductase</keyword>
<dbReference type="PROSITE" id="PS00198">
    <property type="entry name" value="4FE4S_FER_1"/>
    <property type="match status" value="1"/>
</dbReference>
<dbReference type="InterPro" id="IPR009051">
    <property type="entry name" value="Helical_ferredxn"/>
</dbReference>
<dbReference type="EMBL" id="JBHTIU010000012">
    <property type="protein sequence ID" value="MFD0868357.1"/>
    <property type="molecule type" value="Genomic_DNA"/>
</dbReference>
<feature type="transmembrane region" description="Helical" evidence="6">
    <location>
        <begin position="199"/>
        <end position="219"/>
    </location>
</feature>
<dbReference type="Gene3D" id="1.20.950.20">
    <property type="entry name" value="Transmembrane di-heme cytochromes, Chain C"/>
    <property type="match status" value="1"/>
</dbReference>
<accession>A0ABW3D4K7</accession>
<keyword evidence="2" id="KW-0479">Metal-binding</keyword>
<evidence type="ECO:0000256" key="4">
    <source>
        <dbReference type="ARBA" id="ARBA00023004"/>
    </source>
</evidence>
<sequence length="713" mass="80497">MTGWAWLHWIGFVVAVGYAVFLFSHVMYSRYLFIRLGREETEEARTGERFRELAVQMLGHRTLMKDRRSGWMHFVMFYGFIVLQFGALDLLIRGLAPEHHLPLGRGYRYFVLLQEITIVLILLAVGYAFYRRYIEKLKRLKRGWKPAVVLLFITGLMLSLLLTESMRAIWKGEPFSVYSPVSSTIAAWTGGIGPGAAELLFYLFWWLHLLILLAFLVYVPQSKHAHLLFAPFNLFWRTQGPPGKLKPIDLEDETAEEFGVGRIERFTRNQLLDLYSCVECGRCTNVCPASTTGKMLSPMELIVKLRDHLTVRGAAITSRTPWMPAFAFANSEANRVALSSRSMAEAGSRTGAGSGRMKAAEMVKAESDSEVNLIGDVITEEELWACTTCRNCEDQCPVANEHVRMIMDMRRYLALTEGKLPSEAGRTLNNIERQGNPWGIHRRERSGWMSGLVDGDHAPSIEEAGEFDYLFFVGSMGSYDKRSMKITRSMIRIMNEAGISFAVLGNEEGNSGDTARRLGNEYLFQELARSNIELFHQYKVKKIITIDPHAYHSFKNEYPDFGLSPRIEVYHHTEILALWIQEGRIVPTQSLEERVTYHDSCYLGRYNGVYDAPRIVLSAIPGVKLVEMERSGNNSMCCGAGGGLMWLEEREGTRVNVERTKQAAAVQPTVIASACPYCLTMLGDGTKALGKEDEMATYDIAELLAMSIGKSYS</sequence>
<dbReference type="Gene3D" id="1.10.1060.10">
    <property type="entry name" value="Alpha-helical ferredoxin"/>
    <property type="match status" value="2"/>
</dbReference>
<evidence type="ECO:0000256" key="6">
    <source>
        <dbReference type="SAM" id="Phobius"/>
    </source>
</evidence>
<evidence type="ECO:0000256" key="2">
    <source>
        <dbReference type="ARBA" id="ARBA00022723"/>
    </source>
</evidence>
<feature type="transmembrane region" description="Helical" evidence="6">
    <location>
        <begin position="142"/>
        <end position="162"/>
    </location>
</feature>
<dbReference type="Pfam" id="PF02754">
    <property type="entry name" value="CCG"/>
    <property type="match status" value="2"/>
</dbReference>
<dbReference type="SUPFAM" id="SSF46548">
    <property type="entry name" value="alpha-helical ferredoxin"/>
    <property type="match status" value="1"/>
</dbReference>
<feature type="transmembrane region" description="Helical" evidence="6">
    <location>
        <begin position="6"/>
        <end position="28"/>
    </location>
</feature>
<dbReference type="InterPro" id="IPR017896">
    <property type="entry name" value="4Fe4S_Fe-S-bd"/>
</dbReference>
<keyword evidence="4" id="KW-0408">Iron</keyword>